<dbReference type="InterPro" id="IPR001129">
    <property type="entry name" value="Membr-assoc_MAPEG"/>
</dbReference>
<dbReference type="Proteomes" id="UP001378592">
    <property type="component" value="Unassembled WGS sequence"/>
</dbReference>
<feature type="transmembrane region" description="Helical" evidence="23">
    <location>
        <begin position="120"/>
        <end position="139"/>
    </location>
</feature>
<dbReference type="GO" id="GO:0006691">
    <property type="term" value="P:leukotriene metabolic process"/>
    <property type="evidence" value="ECO:0007669"/>
    <property type="project" value="UniProtKB-ARBA"/>
</dbReference>
<dbReference type="GO" id="GO:0004464">
    <property type="term" value="F:leukotriene-C4 synthase activity"/>
    <property type="evidence" value="ECO:0007669"/>
    <property type="project" value="UniProtKB-EC"/>
</dbReference>
<dbReference type="PANTHER" id="PTHR10250">
    <property type="entry name" value="MICROSOMAL GLUTATHIONE S-TRANSFERASE"/>
    <property type="match status" value="1"/>
</dbReference>
<keyword evidence="11" id="KW-0564">Palmitate</keyword>
<comment type="caution">
    <text evidence="24">The sequence shown here is derived from an EMBL/GenBank/DDBJ whole genome shotgun (WGS) entry which is preliminary data.</text>
</comment>
<dbReference type="PANTHER" id="PTHR10250:SF26">
    <property type="entry name" value="GLUTATHIONE S-TRANSFERASE 3, MITOCHONDRIAL"/>
    <property type="match status" value="1"/>
</dbReference>
<keyword evidence="25" id="KW-1185">Reference proteome</keyword>
<keyword evidence="10 23" id="KW-0472">Membrane</keyword>
<dbReference type="GO" id="GO:0005741">
    <property type="term" value="C:mitochondrial outer membrane"/>
    <property type="evidence" value="ECO:0007669"/>
    <property type="project" value="UniProtKB-SubCell"/>
</dbReference>
<evidence type="ECO:0000256" key="17">
    <source>
        <dbReference type="ARBA" id="ARBA00043664"/>
    </source>
</evidence>
<comment type="subcellular location">
    <subcellularLocation>
        <location evidence="1">Mitochondrion outer membrane</location>
        <topology evidence="1">Multi-pass membrane protein</topology>
    </subcellularLocation>
</comment>
<evidence type="ECO:0000256" key="1">
    <source>
        <dbReference type="ARBA" id="ARBA00004374"/>
    </source>
</evidence>
<dbReference type="Pfam" id="PF01124">
    <property type="entry name" value="MAPEG"/>
    <property type="match status" value="1"/>
</dbReference>
<feature type="transmembrane region" description="Helical" evidence="23">
    <location>
        <begin position="15"/>
        <end position="35"/>
    </location>
</feature>
<keyword evidence="9" id="KW-0496">Mitochondrion</keyword>
<evidence type="ECO:0000313" key="25">
    <source>
        <dbReference type="Proteomes" id="UP001378592"/>
    </source>
</evidence>
<evidence type="ECO:0000256" key="6">
    <source>
        <dbReference type="ARBA" id="ARBA00022989"/>
    </source>
</evidence>
<keyword evidence="4 23" id="KW-0812">Transmembrane</keyword>
<evidence type="ECO:0000313" key="24">
    <source>
        <dbReference type="EMBL" id="KAK7872511.1"/>
    </source>
</evidence>
<keyword evidence="8" id="KW-0443">Lipid metabolism</keyword>
<comment type="catalytic activity">
    <reaction evidence="18">
        <text>leukotriene C4 = leukotriene A4 + glutathione</text>
        <dbReference type="Rhea" id="RHEA:17617"/>
        <dbReference type="ChEBI" id="CHEBI:57463"/>
        <dbReference type="ChEBI" id="CHEBI:57925"/>
        <dbReference type="ChEBI" id="CHEBI:57973"/>
        <dbReference type="EC" id="4.4.1.20"/>
    </reaction>
    <physiologicalReaction direction="right-to-left" evidence="18">
        <dbReference type="Rhea" id="RHEA:17619"/>
    </physiologicalReaction>
</comment>
<evidence type="ECO:0000256" key="20">
    <source>
        <dbReference type="ARBA" id="ARBA00069748"/>
    </source>
</evidence>
<keyword evidence="13" id="KW-0449">Lipoprotein</keyword>
<keyword evidence="3" id="KW-0808">Transferase</keyword>
<evidence type="ECO:0000256" key="10">
    <source>
        <dbReference type="ARBA" id="ARBA00023136"/>
    </source>
</evidence>
<protein>
    <recommendedName>
        <fullName evidence="20">Glutathione S-transferase 3, mitochondrial</fullName>
        <ecNumber evidence="16">4.4.1.20</ecNumber>
    </recommendedName>
    <alternativeName>
        <fullName evidence="21">Glutathione peroxidase MGST3</fullName>
    </alternativeName>
    <alternativeName>
        <fullName evidence="22">LTC4 synthase MGST3</fullName>
    </alternativeName>
</protein>
<dbReference type="GO" id="GO:0005635">
    <property type="term" value="C:nuclear envelope"/>
    <property type="evidence" value="ECO:0007669"/>
    <property type="project" value="TreeGrafter"/>
</dbReference>
<comment type="pathway">
    <text evidence="14">Lipid metabolism; leukotriene C4 biosynthesis.</text>
</comment>
<dbReference type="AlphaFoldDB" id="A0AAN9VYW2"/>
<dbReference type="Gene3D" id="1.20.120.550">
    <property type="entry name" value="Membrane associated eicosanoid/glutathione metabolism-like domain"/>
    <property type="match status" value="1"/>
</dbReference>
<evidence type="ECO:0000256" key="23">
    <source>
        <dbReference type="SAM" id="Phobius"/>
    </source>
</evidence>
<comment type="catalytic activity">
    <reaction evidence="19">
        <text>15-deoxy-Delta(12,14)-prostaglandin J2 + glutathione = 15-deoxy-Delta(12,14)-prostaglandin J2-S-(R)-glutathione</text>
        <dbReference type="Rhea" id="RHEA:75963"/>
        <dbReference type="ChEBI" id="CHEBI:57925"/>
        <dbReference type="ChEBI" id="CHEBI:85236"/>
        <dbReference type="ChEBI" id="CHEBI:194498"/>
    </reaction>
    <physiologicalReaction direction="left-to-right" evidence="19">
        <dbReference type="Rhea" id="RHEA:75964"/>
    </physiologicalReaction>
</comment>
<dbReference type="GO" id="GO:0004602">
    <property type="term" value="F:glutathione peroxidase activity"/>
    <property type="evidence" value="ECO:0007669"/>
    <property type="project" value="TreeGrafter"/>
</dbReference>
<evidence type="ECO:0000256" key="7">
    <source>
        <dbReference type="ARBA" id="ARBA00023002"/>
    </source>
</evidence>
<dbReference type="SUPFAM" id="SSF161084">
    <property type="entry name" value="MAPEG domain-like"/>
    <property type="match status" value="1"/>
</dbReference>
<dbReference type="InterPro" id="IPR050997">
    <property type="entry name" value="MAPEG"/>
</dbReference>
<evidence type="ECO:0000256" key="9">
    <source>
        <dbReference type="ARBA" id="ARBA00023128"/>
    </source>
</evidence>
<keyword evidence="5" id="KW-1000">Mitochondrion outer membrane</keyword>
<comment type="catalytic activity">
    <reaction evidence="17">
        <text>(5S)-hydroperoxy-(6E,8Z,11Z,14Z)-eicosatetraenoate + 2 glutathione = (5S)-hydroxy-(6E,8Z,11Z,14Z)-eicosatetraenoate + glutathione disulfide + H2O</text>
        <dbReference type="Rhea" id="RHEA:48620"/>
        <dbReference type="ChEBI" id="CHEBI:15377"/>
        <dbReference type="ChEBI" id="CHEBI:57450"/>
        <dbReference type="ChEBI" id="CHEBI:57925"/>
        <dbReference type="ChEBI" id="CHEBI:58297"/>
        <dbReference type="ChEBI" id="CHEBI:90632"/>
    </reaction>
    <physiologicalReaction direction="left-to-right" evidence="17">
        <dbReference type="Rhea" id="RHEA:48621"/>
    </physiologicalReaction>
</comment>
<comment type="similarity">
    <text evidence="2">Belongs to the MAPEG family.</text>
</comment>
<dbReference type="InterPro" id="IPR023352">
    <property type="entry name" value="MAPEG-like_dom_sf"/>
</dbReference>
<evidence type="ECO:0000256" key="19">
    <source>
        <dbReference type="ARBA" id="ARBA00051411"/>
    </source>
</evidence>
<feature type="transmembrane region" description="Helical" evidence="23">
    <location>
        <begin position="76"/>
        <end position="100"/>
    </location>
</feature>
<dbReference type="EC" id="4.4.1.20" evidence="16"/>
<evidence type="ECO:0000256" key="5">
    <source>
        <dbReference type="ARBA" id="ARBA00022787"/>
    </source>
</evidence>
<reference evidence="24 25" key="1">
    <citation type="submission" date="2024-03" db="EMBL/GenBank/DDBJ databases">
        <title>The genome assembly and annotation of the cricket Gryllus longicercus Weissman &amp; Gray.</title>
        <authorList>
            <person name="Szrajer S."/>
            <person name="Gray D."/>
            <person name="Ylla G."/>
        </authorList>
    </citation>
    <scope>NUCLEOTIDE SEQUENCE [LARGE SCALE GENOMIC DNA]</scope>
    <source>
        <strain evidence="24">DAG 2021-001</strain>
        <tissue evidence="24">Whole body minus gut</tissue>
    </source>
</reference>
<name>A0AAN9VYW2_9ORTH</name>
<evidence type="ECO:0000256" key="4">
    <source>
        <dbReference type="ARBA" id="ARBA00022692"/>
    </source>
</evidence>
<keyword evidence="12" id="KW-0456">Lyase</keyword>
<accession>A0AAN9VYW2</accession>
<evidence type="ECO:0000256" key="13">
    <source>
        <dbReference type="ARBA" id="ARBA00023288"/>
    </source>
</evidence>
<evidence type="ECO:0000256" key="18">
    <source>
        <dbReference type="ARBA" id="ARBA00049298"/>
    </source>
</evidence>
<keyword evidence="7" id="KW-0560">Oxidoreductase</keyword>
<evidence type="ECO:0000256" key="15">
    <source>
        <dbReference type="ARBA" id="ARBA00037916"/>
    </source>
</evidence>
<evidence type="ECO:0000256" key="21">
    <source>
        <dbReference type="ARBA" id="ARBA00075145"/>
    </source>
</evidence>
<dbReference type="EMBL" id="JAZDUA010000024">
    <property type="protein sequence ID" value="KAK7872511.1"/>
    <property type="molecule type" value="Genomic_DNA"/>
</dbReference>
<evidence type="ECO:0000256" key="16">
    <source>
        <dbReference type="ARBA" id="ARBA00039056"/>
    </source>
</evidence>
<dbReference type="GO" id="GO:0005783">
    <property type="term" value="C:endoplasmic reticulum"/>
    <property type="evidence" value="ECO:0007669"/>
    <property type="project" value="TreeGrafter"/>
</dbReference>
<evidence type="ECO:0000256" key="11">
    <source>
        <dbReference type="ARBA" id="ARBA00023139"/>
    </source>
</evidence>
<evidence type="ECO:0000256" key="14">
    <source>
        <dbReference type="ARBA" id="ARBA00037884"/>
    </source>
</evidence>
<evidence type="ECO:0000256" key="3">
    <source>
        <dbReference type="ARBA" id="ARBA00022679"/>
    </source>
</evidence>
<organism evidence="24 25">
    <name type="scientific">Gryllus longicercus</name>
    <dbReference type="NCBI Taxonomy" id="2509291"/>
    <lineage>
        <taxon>Eukaryota</taxon>
        <taxon>Metazoa</taxon>
        <taxon>Ecdysozoa</taxon>
        <taxon>Arthropoda</taxon>
        <taxon>Hexapoda</taxon>
        <taxon>Insecta</taxon>
        <taxon>Pterygota</taxon>
        <taxon>Neoptera</taxon>
        <taxon>Polyneoptera</taxon>
        <taxon>Orthoptera</taxon>
        <taxon>Ensifera</taxon>
        <taxon>Gryllidea</taxon>
        <taxon>Grylloidea</taxon>
        <taxon>Gryllidae</taxon>
        <taxon>Gryllinae</taxon>
        <taxon>Gryllus</taxon>
    </lineage>
</organism>
<evidence type="ECO:0000256" key="8">
    <source>
        <dbReference type="ARBA" id="ARBA00023098"/>
    </source>
</evidence>
<dbReference type="GO" id="GO:0004364">
    <property type="term" value="F:glutathione transferase activity"/>
    <property type="evidence" value="ECO:0007669"/>
    <property type="project" value="TreeGrafter"/>
</dbReference>
<evidence type="ECO:0000256" key="12">
    <source>
        <dbReference type="ARBA" id="ARBA00023239"/>
    </source>
</evidence>
<gene>
    <name evidence="24" type="ORF">R5R35_014297</name>
</gene>
<proteinExistence type="inferred from homology"/>
<keyword evidence="6 23" id="KW-1133">Transmembrane helix</keyword>
<evidence type="ECO:0000256" key="22">
    <source>
        <dbReference type="ARBA" id="ARBA00076908"/>
    </source>
</evidence>
<evidence type="ECO:0000256" key="2">
    <source>
        <dbReference type="ARBA" id="ARBA00010459"/>
    </source>
</evidence>
<comment type="pathway">
    <text evidence="15">Lipid metabolism; arachidonate metabolism.</text>
</comment>
<dbReference type="FunFam" id="1.20.120.550:FF:000004">
    <property type="entry name" value="Microsomal glutathione S-transferase 3"/>
    <property type="match status" value="1"/>
</dbReference>
<sequence length="145" mass="15832">MAVLSSPVAIEVPREYGYCVLVAVGSTFVLMWKAINVGRARKKYNIKYPAMYSPDNDHFNCIQRAHQNTLENYPQFLTLLLLGGLEWPVASAVGGSVYLLGRIAYATGYYTGDPKKRARGAFGLVGIVVLLAATTKFGLRLSGIV</sequence>
<dbReference type="GO" id="GO:0006629">
    <property type="term" value="P:lipid metabolic process"/>
    <property type="evidence" value="ECO:0007669"/>
    <property type="project" value="UniProtKB-KW"/>
</dbReference>